<feature type="domain" description="NADH:quinone oxidoreductase/Mrp antiporter transmembrane" evidence="19">
    <location>
        <begin position="23"/>
        <end position="284"/>
    </location>
</feature>
<dbReference type="InterPro" id="IPR050175">
    <property type="entry name" value="Complex_I_Subunit_2"/>
</dbReference>
<keyword evidence="6" id="KW-0813">Transport</keyword>
<reference evidence="20" key="1">
    <citation type="journal article" date="2018" name="Mitochondrial DNA Part B Resour">
        <title>Complete mitochondrial genome of a leaf beetle, Callispa bowringi (Coleoptera: Chrysomelidae).</title>
        <authorList>
            <person name="Liu P."/>
            <person name="Guo Q."/>
            <person name="Xu J."/>
            <person name="Liao C."/>
            <person name="Dai X."/>
        </authorList>
    </citation>
    <scope>NUCLEOTIDE SEQUENCE</scope>
</reference>
<dbReference type="EMBL" id="MG456836">
    <property type="protein sequence ID" value="QBP33857.1"/>
    <property type="molecule type" value="Genomic_DNA"/>
</dbReference>
<evidence type="ECO:0000256" key="11">
    <source>
        <dbReference type="ARBA" id="ARBA00022982"/>
    </source>
</evidence>
<evidence type="ECO:0000256" key="4">
    <source>
        <dbReference type="ARBA" id="ARBA00012944"/>
    </source>
</evidence>
<evidence type="ECO:0000256" key="8">
    <source>
        <dbReference type="ARBA" id="ARBA00022692"/>
    </source>
</evidence>
<feature type="transmembrane region" description="Helical" evidence="18">
    <location>
        <begin position="237"/>
        <end position="256"/>
    </location>
</feature>
<evidence type="ECO:0000313" key="20">
    <source>
        <dbReference type="EMBL" id="QBP33857.1"/>
    </source>
</evidence>
<evidence type="ECO:0000256" key="10">
    <source>
        <dbReference type="ARBA" id="ARBA00022967"/>
    </source>
</evidence>
<feature type="transmembrane region" description="Helical" evidence="18">
    <location>
        <begin position="85"/>
        <end position="102"/>
    </location>
</feature>
<sequence length="335" mass="37711">MFMLSNLLFLTCMMIGVLITISSHSWLTMWLGMEINLLSIMPLITNEKTITSGESALKYFITQAIASTIFLMSIFLMEISSLPDFYIPLNLSIFLSQSALLMKLGMAPFHAWFPEVAEGLKWNLCLVLFTIQKIAPFFVLMSFYQNVNLLSLSIVMSSIISGILGMGQTSLRKILAYSSINHMSWLLLCSLTSMNLWILYLVIYIISTLVMVLTLSYLNIYSINQLLTLKANKPMKILMTSSLLSIGGLPPFMGFLPKWMVVMMVMQSNLIFITVIVIISTLISLYIYLRLMFPIVSMKSQESSISSSLNLNLILSILGLTFLLSLPVMSLIFNL</sequence>
<evidence type="ECO:0000256" key="16">
    <source>
        <dbReference type="ARBA" id="ARBA00023136"/>
    </source>
</evidence>
<keyword evidence="16 18" id="KW-0472">Membrane</keyword>
<keyword evidence="14 18" id="KW-0830">Ubiquinone</keyword>
<evidence type="ECO:0000259" key="19">
    <source>
        <dbReference type="Pfam" id="PF00361"/>
    </source>
</evidence>
<feature type="transmembrane region" description="Helical" evidence="18">
    <location>
        <begin position="268"/>
        <end position="289"/>
    </location>
</feature>
<keyword evidence="13 18" id="KW-0520">NAD</keyword>
<dbReference type="PANTHER" id="PTHR46552">
    <property type="entry name" value="NADH-UBIQUINONE OXIDOREDUCTASE CHAIN 2"/>
    <property type="match status" value="1"/>
</dbReference>
<feature type="transmembrane region" description="Helical" evidence="18">
    <location>
        <begin position="309"/>
        <end position="333"/>
    </location>
</feature>
<keyword evidence="7 18" id="KW-0679">Respiratory chain</keyword>
<keyword evidence="9 18" id="KW-0999">Mitochondrion inner membrane</keyword>
<dbReference type="AlphaFoldDB" id="A0A482JNB9"/>
<dbReference type="GO" id="GO:0006120">
    <property type="term" value="P:mitochondrial electron transport, NADH to ubiquinone"/>
    <property type="evidence" value="ECO:0007669"/>
    <property type="project" value="InterPro"/>
</dbReference>
<keyword evidence="10 18" id="KW-1278">Translocase</keyword>
<dbReference type="InterPro" id="IPR003917">
    <property type="entry name" value="NADH_UbQ_OxRdtase_chain2"/>
</dbReference>
<evidence type="ECO:0000256" key="15">
    <source>
        <dbReference type="ARBA" id="ARBA00023128"/>
    </source>
</evidence>
<evidence type="ECO:0000256" key="13">
    <source>
        <dbReference type="ARBA" id="ARBA00023027"/>
    </source>
</evidence>
<comment type="function">
    <text evidence="18">Core subunit of the mitochondrial membrane respiratory chain NADH dehydrogenase (Complex I) which catalyzes electron transfer from NADH through the respiratory chain, using ubiquinone as an electron acceptor. Essential for the catalytic activity and assembly of complex I.</text>
</comment>
<feature type="transmembrane region" description="Helical" evidence="18">
    <location>
        <begin position="197"/>
        <end position="217"/>
    </location>
</feature>
<dbReference type="GO" id="GO:0008137">
    <property type="term" value="F:NADH dehydrogenase (ubiquinone) activity"/>
    <property type="evidence" value="ECO:0007669"/>
    <property type="project" value="UniProtKB-EC"/>
</dbReference>
<feature type="transmembrane region" description="Helical" evidence="18">
    <location>
        <begin position="7"/>
        <end position="23"/>
    </location>
</feature>
<proteinExistence type="inferred from homology"/>
<evidence type="ECO:0000256" key="2">
    <source>
        <dbReference type="ARBA" id="ARBA00004448"/>
    </source>
</evidence>
<feature type="transmembrane region" description="Helical" evidence="18">
    <location>
        <begin position="122"/>
        <end position="143"/>
    </location>
</feature>
<keyword evidence="15 18" id="KW-0496">Mitochondrion</keyword>
<dbReference type="GO" id="GO:0005743">
    <property type="term" value="C:mitochondrial inner membrane"/>
    <property type="evidence" value="ECO:0007669"/>
    <property type="project" value="UniProtKB-SubCell"/>
</dbReference>
<comment type="catalytic activity">
    <reaction evidence="17 18">
        <text>a ubiquinone + NADH + 5 H(+)(in) = a ubiquinol + NAD(+) + 4 H(+)(out)</text>
        <dbReference type="Rhea" id="RHEA:29091"/>
        <dbReference type="Rhea" id="RHEA-COMP:9565"/>
        <dbReference type="Rhea" id="RHEA-COMP:9566"/>
        <dbReference type="ChEBI" id="CHEBI:15378"/>
        <dbReference type="ChEBI" id="CHEBI:16389"/>
        <dbReference type="ChEBI" id="CHEBI:17976"/>
        <dbReference type="ChEBI" id="CHEBI:57540"/>
        <dbReference type="ChEBI" id="CHEBI:57945"/>
        <dbReference type="EC" id="7.1.1.2"/>
    </reaction>
</comment>
<dbReference type="PRINTS" id="PR01436">
    <property type="entry name" value="NADHDHGNASE2"/>
</dbReference>
<keyword evidence="12 18" id="KW-1133">Transmembrane helix</keyword>
<keyword evidence="11 18" id="KW-0249">Electron transport</keyword>
<keyword evidence="8 18" id="KW-0812">Transmembrane</keyword>
<comment type="function">
    <text evidence="1">Core subunit of the mitochondrial membrane respiratory chain NADH dehydrogenase (Complex I) that is believed to belong to the minimal assembly required for catalysis. Complex I functions in the transfer of electrons from NADH to the respiratory chain. The immediate electron acceptor for the enzyme is believed to be ubiquinone.</text>
</comment>
<accession>A0A482JNB9</accession>
<dbReference type="Pfam" id="PF00361">
    <property type="entry name" value="Proton_antipo_M"/>
    <property type="match status" value="1"/>
</dbReference>
<comment type="subcellular location">
    <subcellularLocation>
        <location evidence="2 18">Mitochondrion inner membrane</location>
        <topology evidence="2 18">Multi-pass membrane protein</topology>
    </subcellularLocation>
</comment>
<dbReference type="EC" id="7.1.1.2" evidence="4 18"/>
<evidence type="ECO:0000256" key="5">
    <source>
        <dbReference type="ARBA" id="ARBA00021008"/>
    </source>
</evidence>
<dbReference type="PANTHER" id="PTHR46552:SF1">
    <property type="entry name" value="NADH-UBIQUINONE OXIDOREDUCTASE CHAIN 2"/>
    <property type="match status" value="1"/>
</dbReference>
<comment type="similarity">
    <text evidence="3 18">Belongs to the complex I subunit 2 family.</text>
</comment>
<evidence type="ECO:0000256" key="17">
    <source>
        <dbReference type="ARBA" id="ARBA00049551"/>
    </source>
</evidence>
<evidence type="ECO:0000256" key="7">
    <source>
        <dbReference type="ARBA" id="ARBA00022660"/>
    </source>
</evidence>
<gene>
    <name evidence="20" type="primary">nad2</name>
</gene>
<evidence type="ECO:0000256" key="18">
    <source>
        <dbReference type="RuleBase" id="RU003403"/>
    </source>
</evidence>
<evidence type="ECO:0000256" key="1">
    <source>
        <dbReference type="ARBA" id="ARBA00003257"/>
    </source>
</evidence>
<evidence type="ECO:0000256" key="6">
    <source>
        <dbReference type="ARBA" id="ARBA00022448"/>
    </source>
</evidence>
<evidence type="ECO:0000256" key="12">
    <source>
        <dbReference type="ARBA" id="ARBA00022989"/>
    </source>
</evidence>
<feature type="transmembrane region" description="Helical" evidence="18">
    <location>
        <begin position="149"/>
        <end position="167"/>
    </location>
</feature>
<evidence type="ECO:0000256" key="9">
    <source>
        <dbReference type="ARBA" id="ARBA00022792"/>
    </source>
</evidence>
<protein>
    <recommendedName>
        <fullName evidence="5 18">NADH-ubiquinone oxidoreductase chain 2</fullName>
        <ecNumber evidence="4 18">7.1.1.2</ecNumber>
    </recommendedName>
</protein>
<feature type="transmembrane region" description="Helical" evidence="18">
    <location>
        <begin position="57"/>
        <end position="79"/>
    </location>
</feature>
<name>A0A482JNB9_9CUCU</name>
<organism evidence="20">
    <name type="scientific">Callispa bowringii</name>
    <dbReference type="NCBI Taxonomy" id="2558238"/>
    <lineage>
        <taxon>Eukaryota</taxon>
        <taxon>Metazoa</taxon>
        <taxon>Ecdysozoa</taxon>
        <taxon>Arthropoda</taxon>
        <taxon>Hexapoda</taxon>
        <taxon>Insecta</taxon>
        <taxon>Pterygota</taxon>
        <taxon>Neoptera</taxon>
        <taxon>Endopterygota</taxon>
        <taxon>Coleoptera</taxon>
        <taxon>Polyphaga</taxon>
        <taxon>Cucujiformia</taxon>
        <taxon>Chrysomeloidea</taxon>
        <taxon>Chrysomelidae</taxon>
        <taxon>Cassidinae</taxon>
        <taxon>Callispa</taxon>
    </lineage>
</organism>
<evidence type="ECO:0000256" key="3">
    <source>
        <dbReference type="ARBA" id="ARBA00007012"/>
    </source>
</evidence>
<evidence type="ECO:0000256" key="14">
    <source>
        <dbReference type="ARBA" id="ARBA00023075"/>
    </source>
</evidence>
<geneLocation type="mitochondrion" evidence="20"/>
<dbReference type="InterPro" id="IPR001750">
    <property type="entry name" value="ND/Mrp_TM"/>
</dbReference>